<evidence type="ECO:0000313" key="2">
    <source>
        <dbReference type="Proteomes" id="UP001597260"/>
    </source>
</evidence>
<feature type="non-terminal residue" evidence="1">
    <location>
        <position position="1"/>
    </location>
</feature>
<dbReference type="RefSeq" id="WP_377579528.1">
    <property type="nucleotide sequence ID" value="NZ_JBHTMP010000160.1"/>
</dbReference>
<dbReference type="Proteomes" id="UP001597260">
    <property type="component" value="Unassembled WGS sequence"/>
</dbReference>
<organism evidence="1 2">
    <name type="scientific">Micromonospora sonneratiae</name>
    <dbReference type="NCBI Taxonomy" id="1184706"/>
    <lineage>
        <taxon>Bacteria</taxon>
        <taxon>Bacillati</taxon>
        <taxon>Actinomycetota</taxon>
        <taxon>Actinomycetes</taxon>
        <taxon>Micromonosporales</taxon>
        <taxon>Micromonosporaceae</taxon>
        <taxon>Micromonospora</taxon>
    </lineage>
</organism>
<accession>A0ABW3YTV2</accession>
<comment type="caution">
    <text evidence="1">The sequence shown here is derived from an EMBL/GenBank/DDBJ whole genome shotgun (WGS) entry which is preliminary data.</text>
</comment>
<dbReference type="EMBL" id="JBHTMP010000160">
    <property type="protein sequence ID" value="MFD1326258.1"/>
    <property type="molecule type" value="Genomic_DNA"/>
</dbReference>
<sequence length="460" mass="48713">TAAADELVAAPAGAGHVHAPSAPQAVTAAVLRSAWRSHGAGDDNPAAVDLSSRRVRLAEQILDGMRDGQSLGALLGYRFERGLHDHPQGPLDQYLPLFRRLAPVWAHRVDPVEGGESEIVRTVESAAAVDGLELHRLYQAEALATELDKLPGPARVAVTGLLDDLAASADAVADVLMAEGVHQLAAGDMNRAAAAMDVASGAATSPPQLHVTRTPSGGEQVTHRVAVLFNLDSRFERLRTDWPASRAEHPRIACAAADALISALLPPSSRVYWRMRWHSPDDTTVTRWFGATLDSLQVAAIDLVAAPPHPTTPADTELDRQIVLAAWDRVAPTEVTADWRLELDYDRAPGSLGNRVSLAEFLHTVTALRDLFGRGRQLLAADLSDDSGLDPQYDPVTRSEADGLWQSARTSVAALSGVGSPGEPGWDEDAVRVLLRTAVGFGVLGAVPPVPGPQSGDAVA</sequence>
<gene>
    <name evidence="1" type="ORF">ACFQ4H_34785</name>
</gene>
<protein>
    <submittedName>
        <fullName evidence="1">Uncharacterized protein</fullName>
    </submittedName>
</protein>
<feature type="non-terminal residue" evidence="1">
    <location>
        <position position="460"/>
    </location>
</feature>
<reference evidence="2" key="1">
    <citation type="journal article" date="2019" name="Int. J. Syst. Evol. Microbiol.">
        <title>The Global Catalogue of Microorganisms (GCM) 10K type strain sequencing project: providing services to taxonomists for standard genome sequencing and annotation.</title>
        <authorList>
            <consortium name="The Broad Institute Genomics Platform"/>
            <consortium name="The Broad Institute Genome Sequencing Center for Infectious Disease"/>
            <person name="Wu L."/>
            <person name="Ma J."/>
        </authorList>
    </citation>
    <scope>NUCLEOTIDE SEQUENCE [LARGE SCALE GENOMIC DNA]</scope>
    <source>
        <strain evidence="2">JCM 31037</strain>
    </source>
</reference>
<proteinExistence type="predicted"/>
<keyword evidence="2" id="KW-1185">Reference proteome</keyword>
<name>A0ABW3YTV2_9ACTN</name>
<evidence type="ECO:0000313" key="1">
    <source>
        <dbReference type="EMBL" id="MFD1326258.1"/>
    </source>
</evidence>